<dbReference type="PANTHER" id="PTHR43037:SF5">
    <property type="entry name" value="FERULOYL ESTERASE"/>
    <property type="match status" value="1"/>
</dbReference>
<reference evidence="4" key="1">
    <citation type="submission" date="2022-05" db="EMBL/GenBank/DDBJ databases">
        <authorList>
            <person name="Jo J.-H."/>
            <person name="Im W.-T."/>
        </authorList>
    </citation>
    <scope>NUCLEOTIDE SEQUENCE</scope>
    <source>
        <strain evidence="4">SE158</strain>
    </source>
</reference>
<feature type="signal peptide" evidence="3">
    <location>
        <begin position="1"/>
        <end position="25"/>
    </location>
</feature>
<sequence length="333" mass="35344">MASRFLIGSTLLLAITAGLASTAPAQDRMSQMKALMERAKEKRDRPSDPNATKITAPGTYRFNFQSGGIRRDYLVHVPAKAAGHPAPILLALHGGGGDMDFQAENYGIVEKSDAAGFIAVFPSGYSRFQSGILGTWNAGQCCGQARDRNIDDVGFLKAVIARVRGQVAIDPKRIFATGMSNGAMMAYRLACEAPELIRAIAPVAGTDNTKTCTPSRPVPVIHFHARDDDHVLFNGGAGPASFRNMGAVNDFTSVPATIAKWTAIDKASPQPKTVLKSAGATCEVHAGPAPVELCVTTTGGHSWPGSQSRRANKDPSRAISANDGMWDFFSSLK</sequence>
<dbReference type="PANTHER" id="PTHR43037">
    <property type="entry name" value="UNNAMED PRODUCT-RELATED"/>
    <property type="match status" value="1"/>
</dbReference>
<feature type="chain" id="PRO_5046546141" description="Polyhydroxybutyrate depolymerase" evidence="3">
    <location>
        <begin position="26"/>
        <end position="333"/>
    </location>
</feature>
<keyword evidence="5" id="KW-1185">Reference proteome</keyword>
<organism evidence="4 5">
    <name type="scientific">Sphingomonas alba</name>
    <dbReference type="NCBI Taxonomy" id="2908208"/>
    <lineage>
        <taxon>Bacteria</taxon>
        <taxon>Pseudomonadati</taxon>
        <taxon>Pseudomonadota</taxon>
        <taxon>Alphaproteobacteria</taxon>
        <taxon>Sphingomonadales</taxon>
        <taxon>Sphingomonadaceae</taxon>
        <taxon>Sphingomonas</taxon>
    </lineage>
</organism>
<keyword evidence="2" id="KW-0378">Hydrolase</keyword>
<dbReference type="Proteomes" id="UP001165363">
    <property type="component" value="Unassembled WGS sequence"/>
</dbReference>
<dbReference type="EMBL" id="JAMGBD010000002">
    <property type="protein sequence ID" value="MCL6684776.1"/>
    <property type="molecule type" value="Genomic_DNA"/>
</dbReference>
<protein>
    <recommendedName>
        <fullName evidence="6">Polyhydroxybutyrate depolymerase</fullName>
    </recommendedName>
</protein>
<comment type="caution">
    <text evidence="4">The sequence shown here is derived from an EMBL/GenBank/DDBJ whole genome shotgun (WGS) entry which is preliminary data.</text>
</comment>
<evidence type="ECO:0000256" key="2">
    <source>
        <dbReference type="ARBA" id="ARBA00022801"/>
    </source>
</evidence>
<dbReference type="Gene3D" id="3.40.50.1820">
    <property type="entry name" value="alpha/beta hydrolase"/>
    <property type="match status" value="1"/>
</dbReference>
<accession>A0ABT0RQ49</accession>
<evidence type="ECO:0000313" key="5">
    <source>
        <dbReference type="Proteomes" id="UP001165363"/>
    </source>
</evidence>
<evidence type="ECO:0008006" key="6">
    <source>
        <dbReference type="Google" id="ProtNLM"/>
    </source>
</evidence>
<dbReference type="InterPro" id="IPR050955">
    <property type="entry name" value="Plant_Biomass_Hydrol_Est"/>
</dbReference>
<dbReference type="Pfam" id="PF10503">
    <property type="entry name" value="Esterase_PHB"/>
    <property type="match status" value="1"/>
</dbReference>
<name>A0ABT0RQ49_9SPHN</name>
<gene>
    <name evidence="4" type="ORF">LZ536_12830</name>
</gene>
<dbReference type="RefSeq" id="WP_249849170.1">
    <property type="nucleotide sequence ID" value="NZ_JAMGBD010000002.1"/>
</dbReference>
<dbReference type="InterPro" id="IPR029058">
    <property type="entry name" value="AB_hydrolase_fold"/>
</dbReference>
<evidence type="ECO:0000256" key="1">
    <source>
        <dbReference type="ARBA" id="ARBA00022729"/>
    </source>
</evidence>
<evidence type="ECO:0000256" key="3">
    <source>
        <dbReference type="SAM" id="SignalP"/>
    </source>
</evidence>
<keyword evidence="1 3" id="KW-0732">Signal</keyword>
<dbReference type="InterPro" id="IPR010126">
    <property type="entry name" value="Esterase_phb"/>
</dbReference>
<evidence type="ECO:0000313" key="4">
    <source>
        <dbReference type="EMBL" id="MCL6684776.1"/>
    </source>
</evidence>
<dbReference type="SUPFAM" id="SSF53474">
    <property type="entry name" value="alpha/beta-Hydrolases"/>
    <property type="match status" value="1"/>
</dbReference>
<proteinExistence type="predicted"/>